<reference evidence="1 2" key="1">
    <citation type="journal article" date="2015" name="Nature">
        <title>rRNA introns, odd ribosomes, and small enigmatic genomes across a large radiation of phyla.</title>
        <authorList>
            <person name="Brown C.T."/>
            <person name="Hug L.A."/>
            <person name="Thomas B.C."/>
            <person name="Sharon I."/>
            <person name="Castelle C.J."/>
            <person name="Singh A."/>
            <person name="Wilkins M.J."/>
            <person name="Williams K.H."/>
            <person name="Banfield J.F."/>
        </authorList>
    </citation>
    <scope>NUCLEOTIDE SEQUENCE [LARGE SCALE GENOMIC DNA]</scope>
</reference>
<sequence>MAKGNRNVRIPTPKLPEHEKLRFSFEYYDKESEDYCLSNWNQKQIRDTLLRLQDINTKTFNDLNRERSTYHFGEVMWEKTIKKAGFPCKALNDLSAFHFALLGVNGQLARVYGAYSTGTFYVVWFDLNHQIWPVELKHT</sequence>
<accession>A0A0G1HWP0</accession>
<evidence type="ECO:0000313" key="1">
    <source>
        <dbReference type="EMBL" id="KKT51350.1"/>
    </source>
</evidence>
<organism evidence="1 2">
    <name type="scientific">Candidatus Collierbacteria bacterium GW2011_GWB2_44_22</name>
    <dbReference type="NCBI Taxonomy" id="1618387"/>
    <lineage>
        <taxon>Bacteria</taxon>
        <taxon>Candidatus Collieribacteriota</taxon>
    </lineage>
</organism>
<dbReference type="AlphaFoldDB" id="A0A0G1HWP0"/>
<dbReference type="STRING" id="1618387.UW44_C0013G0070"/>
<gene>
    <name evidence="1" type="ORF">UW44_C0013G0070</name>
</gene>
<proteinExistence type="predicted"/>
<dbReference type="EMBL" id="LCIH01000013">
    <property type="protein sequence ID" value="KKT51350.1"/>
    <property type="molecule type" value="Genomic_DNA"/>
</dbReference>
<comment type="caution">
    <text evidence="1">The sequence shown here is derived from an EMBL/GenBank/DDBJ whole genome shotgun (WGS) entry which is preliminary data.</text>
</comment>
<protein>
    <submittedName>
        <fullName evidence="1">Uncharacterized protein</fullName>
    </submittedName>
</protein>
<evidence type="ECO:0000313" key="2">
    <source>
        <dbReference type="Proteomes" id="UP000034006"/>
    </source>
</evidence>
<name>A0A0G1HWP0_9BACT</name>
<dbReference type="Proteomes" id="UP000034006">
    <property type="component" value="Unassembled WGS sequence"/>
</dbReference>